<dbReference type="InterPro" id="IPR003877">
    <property type="entry name" value="SPRY_dom"/>
</dbReference>
<dbReference type="Pfam" id="PF03828">
    <property type="entry name" value="PAP_assoc"/>
    <property type="match status" value="1"/>
</dbReference>
<dbReference type="Pfam" id="PF22600">
    <property type="entry name" value="MTPAP-like_central"/>
    <property type="match status" value="1"/>
</dbReference>
<dbReference type="CDD" id="cd12910">
    <property type="entry name" value="SPRY_SSH4_like"/>
    <property type="match status" value="1"/>
</dbReference>
<gene>
    <name evidence="14" type="ORF">CU098_003476</name>
</gene>
<dbReference type="PANTHER" id="PTHR12271">
    <property type="entry name" value="POLY A POLYMERASE CID PAP -RELATED"/>
    <property type="match status" value="1"/>
</dbReference>
<evidence type="ECO:0000256" key="6">
    <source>
        <dbReference type="ARBA" id="ARBA00022679"/>
    </source>
</evidence>
<keyword evidence="8" id="KW-0479">Metal-binding</keyword>
<evidence type="ECO:0000256" key="2">
    <source>
        <dbReference type="ARBA" id="ARBA00001946"/>
    </source>
</evidence>
<dbReference type="Gene3D" id="2.60.120.920">
    <property type="match status" value="1"/>
</dbReference>
<dbReference type="SMART" id="SM00449">
    <property type="entry name" value="SPRY"/>
    <property type="match status" value="1"/>
</dbReference>
<dbReference type="SUPFAM" id="SSF81301">
    <property type="entry name" value="Nucleotidyltransferase"/>
    <property type="match status" value="1"/>
</dbReference>
<sequence>MCVPSAKVPIVRLLDPELQLSCDINVNSTLALENTKMIKAFVAIDFRVRPLIMVFKHWTRQRLLNNAANGGTLSSYTWTCMIINFLQQREPPILPTLDKTDYETTDGYHFCDDIKKWRGFGSKNKEKLGGLLYAFFRRFSIEFDYAHQVVSVRHGRYLTKEEKGWDTGRNKTGLCVEEPFNTSRNLGNSADVHSVIGLRCEFQRCLDLLLEGADLEALFLPYEPTNIDTLASPILSNSTDMVETVTPTHDRQKNTANEQYYYRHLQEYPVSHRQPVAGPLTTYSSFSPSHVATATINTRNSKYERHPSSPVPSSLIPKLNDNMGQYRSNESIEYPEYNGKYPNSRSTCDFYQRKPVDQHLPGLLPISNYTQHTIYPQERSIPPSRWSIKRQEDDKKKDAQFKMMPNNPYEPVYAVVIIFVILLFSLTACVGLRIFRRRRLQEQEAEQGQVRNDIQLTCTQESDNEEAVKTVINWQQKYPPNTTQFIDVKNDPLIIKKGVKAWMFVESDNAQDSEYESNAAVVDDPYTIMFCQGQGSIMTNLPVPLQELSYWEIKVLSLHSDDILAIGLATKPYPRWRLPGWYKHSIAYHSNSGQIFVSDSTFGRPYGPLIKEGDVVGIGYLYQSGTVFFTKNGENLGKALIGFKYPLYPIVGTSGPCHVVANFGYQDFLFSAVNQREAAFGPKEGSLLPPPAYGGHTDDTILFDSNHNEAHLTYNGEQNIEPPSYS</sequence>
<evidence type="ECO:0000256" key="4">
    <source>
        <dbReference type="ARBA" id="ARBA00008593"/>
    </source>
</evidence>
<dbReference type="STRING" id="4846.A0A367KMM7"/>
<dbReference type="InterPro" id="IPR054708">
    <property type="entry name" value="MTPAP-like_central"/>
</dbReference>
<evidence type="ECO:0000313" key="15">
    <source>
        <dbReference type="Proteomes" id="UP000253551"/>
    </source>
</evidence>
<proteinExistence type="inferred from homology"/>
<dbReference type="InterPro" id="IPR043136">
    <property type="entry name" value="B30.2/SPRY_sf"/>
</dbReference>
<dbReference type="InterPro" id="IPR013320">
    <property type="entry name" value="ConA-like_dom_sf"/>
</dbReference>
<dbReference type="PANTHER" id="PTHR12271:SF113">
    <property type="entry name" value="POLY(A) RNA POLYMERASE CID11"/>
    <property type="match status" value="1"/>
</dbReference>
<comment type="cofactor">
    <cofactor evidence="1">
        <name>Mn(2+)</name>
        <dbReference type="ChEBI" id="CHEBI:29035"/>
    </cofactor>
</comment>
<keyword evidence="15" id="KW-1185">Reference proteome</keyword>
<keyword evidence="7 12" id="KW-0812">Transmembrane</keyword>
<dbReference type="InterPro" id="IPR002058">
    <property type="entry name" value="PAP_assoc"/>
</dbReference>
<dbReference type="GO" id="GO:0031123">
    <property type="term" value="P:RNA 3'-end processing"/>
    <property type="evidence" value="ECO:0007669"/>
    <property type="project" value="TreeGrafter"/>
</dbReference>
<dbReference type="GO" id="GO:0016020">
    <property type="term" value="C:membrane"/>
    <property type="evidence" value="ECO:0007669"/>
    <property type="project" value="UniProtKB-SubCell"/>
</dbReference>
<dbReference type="Pfam" id="PF00622">
    <property type="entry name" value="SPRY"/>
    <property type="match status" value="1"/>
</dbReference>
<evidence type="ECO:0000256" key="5">
    <source>
        <dbReference type="ARBA" id="ARBA00012388"/>
    </source>
</evidence>
<evidence type="ECO:0000259" key="13">
    <source>
        <dbReference type="PROSITE" id="PS50188"/>
    </source>
</evidence>
<evidence type="ECO:0000256" key="10">
    <source>
        <dbReference type="ARBA" id="ARBA00022989"/>
    </source>
</evidence>
<reference evidence="14 15" key="1">
    <citation type="journal article" date="2018" name="G3 (Bethesda)">
        <title>Phylogenetic and Phylogenomic Definition of Rhizopus Species.</title>
        <authorList>
            <person name="Gryganskyi A.P."/>
            <person name="Golan J."/>
            <person name="Dolatabadi S."/>
            <person name="Mondo S."/>
            <person name="Robb S."/>
            <person name="Idnurm A."/>
            <person name="Muszewska A."/>
            <person name="Steczkiewicz K."/>
            <person name="Masonjones S."/>
            <person name="Liao H.L."/>
            <person name="Gajdeczka M.T."/>
            <person name="Anike F."/>
            <person name="Vuek A."/>
            <person name="Anishchenko I.M."/>
            <person name="Voigt K."/>
            <person name="de Hoog G.S."/>
            <person name="Smith M.E."/>
            <person name="Heitman J."/>
            <person name="Vilgalys R."/>
            <person name="Stajich J.E."/>
        </authorList>
    </citation>
    <scope>NUCLEOTIDE SEQUENCE [LARGE SCALE GENOMIC DNA]</scope>
    <source>
        <strain evidence="14 15">LSU 92-RS-03</strain>
    </source>
</reference>
<keyword evidence="6" id="KW-0808">Transferase</keyword>
<dbReference type="Proteomes" id="UP000253551">
    <property type="component" value="Unassembled WGS sequence"/>
</dbReference>
<keyword evidence="11 12" id="KW-0472">Membrane</keyword>
<accession>A0A367KMM7</accession>
<dbReference type="Gene3D" id="1.10.1410.10">
    <property type="match status" value="1"/>
</dbReference>
<dbReference type="InterPro" id="IPR035780">
    <property type="entry name" value="SPRY_Ssh4-like"/>
</dbReference>
<dbReference type="SUPFAM" id="SSF81631">
    <property type="entry name" value="PAP/OAS1 substrate-binding domain"/>
    <property type="match status" value="1"/>
</dbReference>
<comment type="cofactor">
    <cofactor evidence="2">
        <name>Mg(2+)</name>
        <dbReference type="ChEBI" id="CHEBI:18420"/>
    </cofactor>
</comment>
<evidence type="ECO:0000256" key="1">
    <source>
        <dbReference type="ARBA" id="ARBA00001936"/>
    </source>
</evidence>
<comment type="similarity">
    <text evidence="4">Belongs to the DNA polymerase type-B-like family.</text>
</comment>
<organism evidence="14 15">
    <name type="scientific">Rhizopus stolonifer</name>
    <name type="common">Rhizopus nigricans</name>
    <dbReference type="NCBI Taxonomy" id="4846"/>
    <lineage>
        <taxon>Eukaryota</taxon>
        <taxon>Fungi</taxon>
        <taxon>Fungi incertae sedis</taxon>
        <taxon>Mucoromycota</taxon>
        <taxon>Mucoromycotina</taxon>
        <taxon>Mucoromycetes</taxon>
        <taxon>Mucorales</taxon>
        <taxon>Mucorineae</taxon>
        <taxon>Rhizopodaceae</taxon>
        <taxon>Rhizopus</taxon>
    </lineage>
</organism>
<keyword evidence="9" id="KW-0460">Magnesium</keyword>
<keyword evidence="10 12" id="KW-1133">Transmembrane helix</keyword>
<dbReference type="PROSITE" id="PS50188">
    <property type="entry name" value="B302_SPRY"/>
    <property type="match status" value="1"/>
</dbReference>
<dbReference type="GO" id="GO:0010605">
    <property type="term" value="P:negative regulation of macromolecule metabolic process"/>
    <property type="evidence" value="ECO:0007669"/>
    <property type="project" value="UniProtKB-ARBA"/>
</dbReference>
<dbReference type="InterPro" id="IPR001870">
    <property type="entry name" value="B30.2/SPRY"/>
</dbReference>
<comment type="subcellular location">
    <subcellularLocation>
        <location evidence="3">Membrane</location>
        <topology evidence="3">Single-pass membrane protein</topology>
    </subcellularLocation>
</comment>
<evidence type="ECO:0000256" key="3">
    <source>
        <dbReference type="ARBA" id="ARBA00004167"/>
    </source>
</evidence>
<feature type="domain" description="B30.2/SPRY" evidence="13">
    <location>
        <begin position="473"/>
        <end position="668"/>
    </location>
</feature>
<dbReference type="OrthoDB" id="258495at2759"/>
<evidence type="ECO:0000256" key="9">
    <source>
        <dbReference type="ARBA" id="ARBA00022842"/>
    </source>
</evidence>
<evidence type="ECO:0000313" key="14">
    <source>
        <dbReference type="EMBL" id="RCI03418.1"/>
    </source>
</evidence>
<dbReference type="SUPFAM" id="SSF49899">
    <property type="entry name" value="Concanavalin A-like lectins/glucanases"/>
    <property type="match status" value="1"/>
</dbReference>
<dbReference type="AlphaFoldDB" id="A0A367KMM7"/>
<evidence type="ECO:0000256" key="8">
    <source>
        <dbReference type="ARBA" id="ARBA00022723"/>
    </source>
</evidence>
<evidence type="ECO:0000256" key="7">
    <source>
        <dbReference type="ARBA" id="ARBA00022692"/>
    </source>
</evidence>
<evidence type="ECO:0000256" key="11">
    <source>
        <dbReference type="ARBA" id="ARBA00023136"/>
    </source>
</evidence>
<evidence type="ECO:0000256" key="12">
    <source>
        <dbReference type="SAM" id="Phobius"/>
    </source>
</evidence>
<name>A0A367KMM7_RHIST</name>
<dbReference type="EMBL" id="PJQM01001026">
    <property type="protein sequence ID" value="RCI03418.1"/>
    <property type="molecule type" value="Genomic_DNA"/>
</dbReference>
<comment type="caution">
    <text evidence="14">The sequence shown here is derived from an EMBL/GenBank/DDBJ whole genome shotgun (WGS) entry which is preliminary data.</text>
</comment>
<dbReference type="GO" id="GO:0046872">
    <property type="term" value="F:metal ion binding"/>
    <property type="evidence" value="ECO:0007669"/>
    <property type="project" value="UniProtKB-KW"/>
</dbReference>
<dbReference type="GO" id="GO:1990817">
    <property type="term" value="F:poly(A) RNA polymerase activity"/>
    <property type="evidence" value="ECO:0007669"/>
    <property type="project" value="UniProtKB-EC"/>
</dbReference>
<protein>
    <recommendedName>
        <fullName evidence="5">polynucleotide adenylyltransferase</fullName>
        <ecNumber evidence="5">2.7.7.19</ecNumber>
    </recommendedName>
</protein>
<dbReference type="InterPro" id="IPR043519">
    <property type="entry name" value="NT_sf"/>
</dbReference>
<feature type="transmembrane region" description="Helical" evidence="12">
    <location>
        <begin position="412"/>
        <end position="435"/>
    </location>
</feature>
<dbReference type="EC" id="2.7.7.19" evidence="5"/>